<keyword evidence="2" id="KW-1185">Reference proteome</keyword>
<evidence type="ECO:0000313" key="1">
    <source>
        <dbReference type="EMBL" id="GES08882.1"/>
    </source>
</evidence>
<evidence type="ECO:0008006" key="3">
    <source>
        <dbReference type="Google" id="ProtNLM"/>
    </source>
</evidence>
<comment type="caution">
    <text evidence="1">The sequence shown here is derived from an EMBL/GenBank/DDBJ whole genome shotgun (WGS) entry which is preliminary data.</text>
</comment>
<sequence>MDTTPLPTVTAPPYICDHIPKQAVERMTGLHNPLTQGYFNLSGSEGYGYGSCMIYEPAGEKWKVMEVKLIPMAPERDVDEEVRLGAKRLPRIVADADGYYFPIENSKGSDHEGYTAAQAVLVREKAQLIIILIRGPQGRDPGADAVALMKLIGPELIIAAAPPSPSPAKKG</sequence>
<accession>A0A5M3WLH0</accession>
<dbReference type="AlphaFoldDB" id="A0A5M3WLH0"/>
<dbReference type="EMBL" id="BLAE01000012">
    <property type="protein sequence ID" value="GES08882.1"/>
    <property type="molecule type" value="Genomic_DNA"/>
</dbReference>
<dbReference type="OrthoDB" id="3528547at2"/>
<gene>
    <name evidence="1" type="ORF">Amac_024780</name>
</gene>
<reference evidence="1 2" key="1">
    <citation type="submission" date="2019-10" db="EMBL/GenBank/DDBJ databases">
        <title>Whole genome shotgun sequence of Acrocarpospora macrocephala NBRC 16266.</title>
        <authorList>
            <person name="Ichikawa N."/>
            <person name="Kimura A."/>
            <person name="Kitahashi Y."/>
            <person name="Komaki H."/>
            <person name="Oguchi A."/>
        </authorList>
    </citation>
    <scope>NUCLEOTIDE SEQUENCE [LARGE SCALE GENOMIC DNA]</scope>
    <source>
        <strain evidence="1 2">NBRC 16266</strain>
    </source>
</reference>
<name>A0A5M3WLH0_9ACTN</name>
<proteinExistence type="predicted"/>
<dbReference type="Proteomes" id="UP000331127">
    <property type="component" value="Unassembled WGS sequence"/>
</dbReference>
<evidence type="ECO:0000313" key="2">
    <source>
        <dbReference type="Proteomes" id="UP000331127"/>
    </source>
</evidence>
<dbReference type="RefSeq" id="WP_155354466.1">
    <property type="nucleotide sequence ID" value="NZ_BAAAHL010000060.1"/>
</dbReference>
<protein>
    <recommendedName>
        <fullName evidence="3">DUF3558 domain-containing protein</fullName>
    </recommendedName>
</protein>
<organism evidence="1 2">
    <name type="scientific">Acrocarpospora macrocephala</name>
    <dbReference type="NCBI Taxonomy" id="150177"/>
    <lineage>
        <taxon>Bacteria</taxon>
        <taxon>Bacillati</taxon>
        <taxon>Actinomycetota</taxon>
        <taxon>Actinomycetes</taxon>
        <taxon>Streptosporangiales</taxon>
        <taxon>Streptosporangiaceae</taxon>
        <taxon>Acrocarpospora</taxon>
    </lineage>
</organism>